<evidence type="ECO:0000313" key="2">
    <source>
        <dbReference type="Proteomes" id="UP000294901"/>
    </source>
</evidence>
<evidence type="ECO:0000313" key="1">
    <source>
        <dbReference type="EMBL" id="TDO39529.1"/>
    </source>
</evidence>
<gene>
    <name evidence="1" type="ORF">C8E87_3220</name>
</gene>
<organism evidence="1 2">
    <name type="scientific">Paractinoplanes brasiliensis</name>
    <dbReference type="NCBI Taxonomy" id="52695"/>
    <lineage>
        <taxon>Bacteria</taxon>
        <taxon>Bacillati</taxon>
        <taxon>Actinomycetota</taxon>
        <taxon>Actinomycetes</taxon>
        <taxon>Micromonosporales</taxon>
        <taxon>Micromonosporaceae</taxon>
        <taxon>Paractinoplanes</taxon>
    </lineage>
</organism>
<dbReference type="Proteomes" id="UP000294901">
    <property type="component" value="Unassembled WGS sequence"/>
</dbReference>
<comment type="caution">
    <text evidence="1">The sequence shown here is derived from an EMBL/GenBank/DDBJ whole genome shotgun (WGS) entry which is preliminary data.</text>
</comment>
<reference evidence="1 2" key="1">
    <citation type="submission" date="2019-03" db="EMBL/GenBank/DDBJ databases">
        <title>Sequencing the genomes of 1000 actinobacteria strains.</title>
        <authorList>
            <person name="Klenk H.-P."/>
        </authorList>
    </citation>
    <scope>NUCLEOTIDE SEQUENCE [LARGE SCALE GENOMIC DNA]</scope>
    <source>
        <strain evidence="1 2">DSM 43805</strain>
    </source>
</reference>
<dbReference type="EMBL" id="SNWR01000001">
    <property type="protein sequence ID" value="TDO39529.1"/>
    <property type="molecule type" value="Genomic_DNA"/>
</dbReference>
<protein>
    <submittedName>
        <fullName evidence="1">Uncharacterized protein</fullName>
    </submittedName>
</protein>
<accession>A0A4R6JSS3</accession>
<proteinExistence type="predicted"/>
<dbReference type="AlphaFoldDB" id="A0A4R6JSS3"/>
<sequence length="320" mass="34497">MLDTGPLTTDVIGSVKRGEPSPLCLAMQAGLVRGYAAHHVWAEVPRVLAKRAGQARVSFEELERLWWDEYVPLIRVVDCAGLPTTRQSRVLAGRDDSDTNTLLLAGLIAPVVVIAEDRDIVSSGLAYEQWTHFYEVARAIDAGKRHLTSAALLASLGGHGAAAAGRGVVRLMASPVGKGAVALTMLALAVAAVRWGPDLRASWRRGDASRKELMTEFGVHVTAFLQRLERAEGVWKDAERGEPGTSVTHRVATVLASAEAPMTRTELVAALDMTDFRRGMDQLGHVLFAAPAFVQVTGYRWQLGRDGVDFGLSAGRVRQG</sequence>
<keyword evidence="2" id="KW-1185">Reference proteome</keyword>
<name>A0A4R6JSS3_9ACTN</name>